<organism evidence="1 2">
    <name type="scientific">Elysia crispata</name>
    <name type="common">lettuce slug</name>
    <dbReference type="NCBI Taxonomy" id="231223"/>
    <lineage>
        <taxon>Eukaryota</taxon>
        <taxon>Metazoa</taxon>
        <taxon>Spiralia</taxon>
        <taxon>Lophotrochozoa</taxon>
        <taxon>Mollusca</taxon>
        <taxon>Gastropoda</taxon>
        <taxon>Heterobranchia</taxon>
        <taxon>Euthyneura</taxon>
        <taxon>Panpulmonata</taxon>
        <taxon>Sacoglossa</taxon>
        <taxon>Placobranchoidea</taxon>
        <taxon>Plakobranchidae</taxon>
        <taxon>Elysia</taxon>
    </lineage>
</organism>
<dbReference type="AlphaFoldDB" id="A0AAE1BG89"/>
<proteinExistence type="predicted"/>
<reference evidence="1" key="1">
    <citation type="journal article" date="2023" name="G3 (Bethesda)">
        <title>A reference genome for the long-term kleptoplast-retaining sea slug Elysia crispata morphotype clarki.</title>
        <authorList>
            <person name="Eastman K.E."/>
            <person name="Pendleton A.L."/>
            <person name="Shaikh M.A."/>
            <person name="Suttiyut T."/>
            <person name="Ogas R."/>
            <person name="Tomko P."/>
            <person name="Gavelis G."/>
            <person name="Widhalm J.R."/>
            <person name="Wisecaver J.H."/>
        </authorList>
    </citation>
    <scope>NUCLEOTIDE SEQUENCE</scope>
    <source>
        <strain evidence="1">ECLA1</strain>
    </source>
</reference>
<dbReference type="Proteomes" id="UP001283361">
    <property type="component" value="Unassembled WGS sequence"/>
</dbReference>
<evidence type="ECO:0000313" key="1">
    <source>
        <dbReference type="EMBL" id="KAK3804396.1"/>
    </source>
</evidence>
<sequence length="88" mass="10081">MPSYTHTIPISPGNLPLFPEPSFKTSSQCFGVYRGRQYQPRQCKNHFIHSFSVKDGEHKFENTVDSLCQNILIYLLETKTLSPQHPAT</sequence>
<gene>
    <name evidence="1" type="ORF">RRG08_059366</name>
</gene>
<protein>
    <submittedName>
        <fullName evidence="1">Uncharacterized protein</fullName>
    </submittedName>
</protein>
<name>A0AAE1BG89_9GAST</name>
<comment type="caution">
    <text evidence="1">The sequence shown here is derived from an EMBL/GenBank/DDBJ whole genome shotgun (WGS) entry which is preliminary data.</text>
</comment>
<evidence type="ECO:0000313" key="2">
    <source>
        <dbReference type="Proteomes" id="UP001283361"/>
    </source>
</evidence>
<keyword evidence="2" id="KW-1185">Reference proteome</keyword>
<accession>A0AAE1BG89</accession>
<dbReference type="EMBL" id="JAWDGP010000016">
    <property type="protein sequence ID" value="KAK3804396.1"/>
    <property type="molecule type" value="Genomic_DNA"/>
</dbReference>